<evidence type="ECO:0000256" key="1">
    <source>
        <dbReference type="SAM" id="MobiDB-lite"/>
    </source>
</evidence>
<dbReference type="RefSeq" id="XP_037226160.1">
    <property type="nucleotide sequence ID" value="XM_037358250.1"/>
</dbReference>
<sequence>MGKCPWACAQDWAHSVPSNDPEVELNADVLRALQDCRAALSNATRLTKALQLDLQHAPPVLHALRDKCISWQERISMQIPWAANLARQSARGIAQGLHLHLVVTNDRLLAALRLFDEVGPTDWEPVQQYMADNASTLFAVEEQGSTAPMKIRKPLFGSLSLSHLIPKKRGRGLSTTSSSEQSVTTTKSNTETVSLFSSKDSLKSKSRPKPSPKFDPTSSFLQLN</sequence>
<feature type="compositionally biased region" description="Low complexity" evidence="1">
    <location>
        <begin position="174"/>
        <end position="199"/>
    </location>
</feature>
<accession>A0A8H6TG69</accession>
<name>A0A8H6TG69_9AGAR</name>
<keyword evidence="3" id="KW-1185">Reference proteome</keyword>
<comment type="caution">
    <text evidence="2">The sequence shown here is derived from an EMBL/GenBank/DDBJ whole genome shotgun (WGS) entry which is preliminary data.</text>
</comment>
<evidence type="ECO:0000313" key="3">
    <source>
        <dbReference type="Proteomes" id="UP000636479"/>
    </source>
</evidence>
<dbReference type="GO" id="GO:0016301">
    <property type="term" value="F:kinase activity"/>
    <property type="evidence" value="ECO:0007669"/>
    <property type="project" value="UniProtKB-KW"/>
</dbReference>
<dbReference type="Proteomes" id="UP000636479">
    <property type="component" value="Unassembled WGS sequence"/>
</dbReference>
<proteinExistence type="predicted"/>
<evidence type="ECO:0000313" key="2">
    <source>
        <dbReference type="EMBL" id="KAF7316137.1"/>
    </source>
</evidence>
<gene>
    <name evidence="2" type="ORF">MIND_00131800</name>
</gene>
<keyword evidence="2" id="KW-0808">Transferase</keyword>
<protein>
    <submittedName>
        <fullName evidence="2">Kinase-like protein</fullName>
    </submittedName>
</protein>
<dbReference type="OrthoDB" id="10255964at2759"/>
<dbReference type="GeneID" id="59340766"/>
<feature type="region of interest" description="Disordered" evidence="1">
    <location>
        <begin position="169"/>
        <end position="224"/>
    </location>
</feature>
<dbReference type="EMBL" id="JACAZF010000001">
    <property type="protein sequence ID" value="KAF7316137.1"/>
    <property type="molecule type" value="Genomic_DNA"/>
</dbReference>
<keyword evidence="2" id="KW-0418">Kinase</keyword>
<reference evidence="2" key="1">
    <citation type="submission" date="2020-05" db="EMBL/GenBank/DDBJ databases">
        <title>Mycena genomes resolve the evolution of fungal bioluminescence.</title>
        <authorList>
            <person name="Tsai I.J."/>
        </authorList>
    </citation>
    <scope>NUCLEOTIDE SEQUENCE</scope>
    <source>
        <strain evidence="2">171206Taipei</strain>
    </source>
</reference>
<dbReference type="AlphaFoldDB" id="A0A8H6TG69"/>
<organism evidence="2 3">
    <name type="scientific">Mycena indigotica</name>
    <dbReference type="NCBI Taxonomy" id="2126181"/>
    <lineage>
        <taxon>Eukaryota</taxon>
        <taxon>Fungi</taxon>
        <taxon>Dikarya</taxon>
        <taxon>Basidiomycota</taxon>
        <taxon>Agaricomycotina</taxon>
        <taxon>Agaricomycetes</taxon>
        <taxon>Agaricomycetidae</taxon>
        <taxon>Agaricales</taxon>
        <taxon>Marasmiineae</taxon>
        <taxon>Mycenaceae</taxon>
        <taxon>Mycena</taxon>
    </lineage>
</organism>